<dbReference type="STRING" id="651661.SAMN05660293_01527"/>
<dbReference type="Proteomes" id="UP000190897">
    <property type="component" value="Unassembled WGS sequence"/>
</dbReference>
<dbReference type="EMBL" id="FUZA01000002">
    <property type="protein sequence ID" value="SKB69439.1"/>
    <property type="molecule type" value="Genomic_DNA"/>
</dbReference>
<evidence type="ECO:0000313" key="3">
    <source>
        <dbReference type="Proteomes" id="UP000190897"/>
    </source>
</evidence>
<sequence length="63" mass="7164">MVRILLLVFCPRENRLPFGSQFALRLILNNYGTKKKSKKGRKAPIARARTQAKRDSYVDTIGG</sequence>
<organism evidence="2 3">
    <name type="scientific">Dyadobacter psychrophilus</name>
    <dbReference type="NCBI Taxonomy" id="651661"/>
    <lineage>
        <taxon>Bacteria</taxon>
        <taxon>Pseudomonadati</taxon>
        <taxon>Bacteroidota</taxon>
        <taxon>Cytophagia</taxon>
        <taxon>Cytophagales</taxon>
        <taxon>Spirosomataceae</taxon>
        <taxon>Dyadobacter</taxon>
    </lineage>
</organism>
<protein>
    <submittedName>
        <fullName evidence="2">Uncharacterized protein</fullName>
    </submittedName>
</protein>
<proteinExistence type="predicted"/>
<gene>
    <name evidence="2" type="ORF">SAMN05660293_01527</name>
</gene>
<reference evidence="3" key="1">
    <citation type="submission" date="2017-02" db="EMBL/GenBank/DDBJ databases">
        <authorList>
            <person name="Varghese N."/>
            <person name="Submissions S."/>
        </authorList>
    </citation>
    <scope>NUCLEOTIDE SEQUENCE [LARGE SCALE GENOMIC DNA]</scope>
    <source>
        <strain evidence="3">DSM 22270</strain>
    </source>
</reference>
<feature type="region of interest" description="Disordered" evidence="1">
    <location>
        <begin position="36"/>
        <end position="63"/>
    </location>
</feature>
<accession>A0A1T5DCL7</accession>
<dbReference type="AlphaFoldDB" id="A0A1T5DCL7"/>
<evidence type="ECO:0000256" key="1">
    <source>
        <dbReference type="SAM" id="MobiDB-lite"/>
    </source>
</evidence>
<name>A0A1T5DCL7_9BACT</name>
<keyword evidence="3" id="KW-1185">Reference proteome</keyword>
<evidence type="ECO:0000313" key="2">
    <source>
        <dbReference type="EMBL" id="SKB69439.1"/>
    </source>
</evidence>